<protein>
    <submittedName>
        <fullName evidence="2">Uncharacterized protein</fullName>
    </submittedName>
</protein>
<evidence type="ECO:0000313" key="3">
    <source>
        <dbReference type="Proteomes" id="UP000247792"/>
    </source>
</evidence>
<keyword evidence="1" id="KW-1133">Transmembrane helix</keyword>
<dbReference type="Proteomes" id="UP000247792">
    <property type="component" value="Unassembled WGS sequence"/>
</dbReference>
<accession>A0A318IQ46</accession>
<feature type="transmembrane region" description="Helical" evidence="1">
    <location>
        <begin position="41"/>
        <end position="62"/>
    </location>
</feature>
<keyword evidence="1" id="KW-0812">Transmembrane</keyword>
<comment type="caution">
    <text evidence="2">The sequence shown here is derived from an EMBL/GenBank/DDBJ whole genome shotgun (WGS) entry which is preliminary data.</text>
</comment>
<feature type="transmembrane region" description="Helical" evidence="1">
    <location>
        <begin position="12"/>
        <end position="29"/>
    </location>
</feature>
<name>A0A318IQ46_9BURK</name>
<feature type="transmembrane region" description="Helical" evidence="1">
    <location>
        <begin position="82"/>
        <end position="106"/>
    </location>
</feature>
<organism evidence="2 3">
    <name type="scientific">Undibacterium pigrum</name>
    <dbReference type="NCBI Taxonomy" id="401470"/>
    <lineage>
        <taxon>Bacteria</taxon>
        <taxon>Pseudomonadati</taxon>
        <taxon>Pseudomonadota</taxon>
        <taxon>Betaproteobacteria</taxon>
        <taxon>Burkholderiales</taxon>
        <taxon>Oxalobacteraceae</taxon>
        <taxon>Undibacterium</taxon>
    </lineage>
</organism>
<reference evidence="2 3" key="1">
    <citation type="submission" date="2018-05" db="EMBL/GenBank/DDBJ databases">
        <title>Genomic Encyclopedia of Type Strains, Phase IV (KMG-IV): sequencing the most valuable type-strain genomes for metagenomic binning, comparative biology and taxonomic classification.</title>
        <authorList>
            <person name="Goeker M."/>
        </authorList>
    </citation>
    <scope>NUCLEOTIDE SEQUENCE [LARGE SCALE GENOMIC DNA]</scope>
    <source>
        <strain evidence="2 3">DSM 19792</strain>
    </source>
</reference>
<dbReference type="RefSeq" id="WP_146218990.1">
    <property type="nucleotide sequence ID" value="NZ_QJKB01000021.1"/>
</dbReference>
<dbReference type="AlphaFoldDB" id="A0A318IQ46"/>
<dbReference type="EMBL" id="QJKB01000021">
    <property type="protein sequence ID" value="PXX35288.1"/>
    <property type="molecule type" value="Genomic_DNA"/>
</dbReference>
<feature type="transmembrane region" description="Helical" evidence="1">
    <location>
        <begin position="333"/>
        <end position="353"/>
    </location>
</feature>
<sequence length="359" mass="39893">MMHYQDLTTNQRFSLLAVAVASTGLVWTATESLSRQLSASLYFQIFAFLAAILMLGLGAAGMAMAKSAFAEHKYVNYKALRFVSGILIFVFAFIVSMSASIHNVYFRMTSNAMREQEVNEVYRDLSQVNADANAIISKAVNNLNAEVEARLADTISEAKNLDRPGTGVIFDQKKKALERSLGGVTLNFNSSRDGVSVPSKSAMDDFEAKARAIKNQRIVEKRVYGKEITDQLTSADFQQLLADLALMKKDFNPEPEKTIVSLLKRAYAIRNDLAKRVSLLKSVIGQSKASDVAPYPEVPPSVELHSLPYFWGEVWAGKDRSEGGVVSTSKVRWAILFGVVFELAFAVFFYFGLLDRREY</sequence>
<evidence type="ECO:0000256" key="1">
    <source>
        <dbReference type="SAM" id="Phobius"/>
    </source>
</evidence>
<keyword evidence="1" id="KW-0472">Membrane</keyword>
<proteinExistence type="predicted"/>
<keyword evidence="3" id="KW-1185">Reference proteome</keyword>
<evidence type="ECO:0000313" key="2">
    <source>
        <dbReference type="EMBL" id="PXX35288.1"/>
    </source>
</evidence>
<gene>
    <name evidence="2" type="ORF">DFR42_12123</name>
</gene>